<reference evidence="1" key="1">
    <citation type="submission" date="2023-03" db="EMBL/GenBank/DDBJ databases">
        <title>Massive genome expansion in bonnet fungi (Mycena s.s.) driven by repeated elements and novel gene families across ecological guilds.</title>
        <authorList>
            <consortium name="Lawrence Berkeley National Laboratory"/>
            <person name="Harder C.B."/>
            <person name="Miyauchi S."/>
            <person name="Viragh M."/>
            <person name="Kuo A."/>
            <person name="Thoen E."/>
            <person name="Andreopoulos B."/>
            <person name="Lu D."/>
            <person name="Skrede I."/>
            <person name="Drula E."/>
            <person name="Henrissat B."/>
            <person name="Morin E."/>
            <person name="Kohler A."/>
            <person name="Barry K."/>
            <person name="LaButti K."/>
            <person name="Morin E."/>
            <person name="Salamov A."/>
            <person name="Lipzen A."/>
            <person name="Mereny Z."/>
            <person name="Hegedus B."/>
            <person name="Baldrian P."/>
            <person name="Stursova M."/>
            <person name="Weitz H."/>
            <person name="Taylor A."/>
            <person name="Grigoriev I.V."/>
            <person name="Nagy L.G."/>
            <person name="Martin F."/>
            <person name="Kauserud H."/>
        </authorList>
    </citation>
    <scope>NUCLEOTIDE SEQUENCE</scope>
    <source>
        <strain evidence="1">9144</strain>
    </source>
</reference>
<dbReference type="Proteomes" id="UP001219525">
    <property type="component" value="Unassembled WGS sequence"/>
</dbReference>
<name>A0AAD6VAL5_9AGAR</name>
<evidence type="ECO:0008006" key="3">
    <source>
        <dbReference type="Google" id="ProtNLM"/>
    </source>
</evidence>
<proteinExistence type="predicted"/>
<sequence length="480" mass="53296">MYMHRCLRIHEIITEISSHFDSSSESGDLSALARTCHAFQDPALDELWRTQETIHNVIRCFPQDIFETTLRSDKGIFGQTYYGALPRTQIGLDRFSIPVAGSVTFGGFRLDPPGGSWFPRLRTLNWNIDSMDDASIRPFLSPQLERVSFRADVAAFHLSRLPTFYPHLKHLVLGLPATSNEGSDRISACITQLMHLESLRGCSLTLAAVNHIGVLATLKSLELESLPSKELSAHGALPARLFKALVSLQLYHADVGSILTFLHACAGALTKLSVWVNPDETMSEAQLVEFSAVVLSWRRTLTSLRVSGLGAHIANDPPYTLNDNTLRPLCGLRHLTSVCIVTPTAIGLSDAGILELSRSWTHLTFLVLGSTRRTRTVRPTLAALASIAKFCPKLRHLDIVVDASTMPLFGDPAFYGFSQRELKVIWLKNSPISNPTHVARYLAQIFPALQTAWTDFGESERDSQYAAAWAEVRSYLWQTQ</sequence>
<dbReference type="PANTHER" id="PTHR13318">
    <property type="entry name" value="PARTNER OF PAIRED, ISOFORM B-RELATED"/>
    <property type="match status" value="1"/>
</dbReference>
<dbReference type="InterPro" id="IPR032675">
    <property type="entry name" value="LRR_dom_sf"/>
</dbReference>
<dbReference type="AlphaFoldDB" id="A0AAD6VAL5"/>
<evidence type="ECO:0000313" key="2">
    <source>
        <dbReference type="Proteomes" id="UP001219525"/>
    </source>
</evidence>
<organism evidence="1 2">
    <name type="scientific">Mycena pura</name>
    <dbReference type="NCBI Taxonomy" id="153505"/>
    <lineage>
        <taxon>Eukaryota</taxon>
        <taxon>Fungi</taxon>
        <taxon>Dikarya</taxon>
        <taxon>Basidiomycota</taxon>
        <taxon>Agaricomycotina</taxon>
        <taxon>Agaricomycetes</taxon>
        <taxon>Agaricomycetidae</taxon>
        <taxon>Agaricales</taxon>
        <taxon>Marasmiineae</taxon>
        <taxon>Mycenaceae</taxon>
        <taxon>Mycena</taxon>
    </lineage>
</organism>
<dbReference type="Gene3D" id="3.80.10.10">
    <property type="entry name" value="Ribonuclease Inhibitor"/>
    <property type="match status" value="1"/>
</dbReference>
<gene>
    <name evidence="1" type="ORF">GGX14DRAFT_568205</name>
</gene>
<accession>A0AAD6VAL5</accession>
<dbReference type="GO" id="GO:0019005">
    <property type="term" value="C:SCF ubiquitin ligase complex"/>
    <property type="evidence" value="ECO:0007669"/>
    <property type="project" value="TreeGrafter"/>
</dbReference>
<dbReference type="GO" id="GO:0031146">
    <property type="term" value="P:SCF-dependent proteasomal ubiquitin-dependent protein catabolic process"/>
    <property type="evidence" value="ECO:0007669"/>
    <property type="project" value="TreeGrafter"/>
</dbReference>
<dbReference type="SUPFAM" id="SSF52047">
    <property type="entry name" value="RNI-like"/>
    <property type="match status" value="1"/>
</dbReference>
<dbReference type="EMBL" id="JARJCW010000039">
    <property type="protein sequence ID" value="KAJ7206659.1"/>
    <property type="molecule type" value="Genomic_DNA"/>
</dbReference>
<keyword evidence="2" id="KW-1185">Reference proteome</keyword>
<evidence type="ECO:0000313" key="1">
    <source>
        <dbReference type="EMBL" id="KAJ7206659.1"/>
    </source>
</evidence>
<comment type="caution">
    <text evidence="1">The sequence shown here is derived from an EMBL/GenBank/DDBJ whole genome shotgun (WGS) entry which is preliminary data.</text>
</comment>
<protein>
    <recommendedName>
        <fullName evidence="3">F-box domain-containing protein</fullName>
    </recommendedName>
</protein>